<organism evidence="1 2">
    <name type="scientific">Caballeronia udeis</name>
    <dbReference type="NCBI Taxonomy" id="1232866"/>
    <lineage>
        <taxon>Bacteria</taxon>
        <taxon>Pseudomonadati</taxon>
        <taxon>Pseudomonadota</taxon>
        <taxon>Betaproteobacteria</taxon>
        <taxon>Burkholderiales</taxon>
        <taxon>Burkholderiaceae</taxon>
        <taxon>Caballeronia</taxon>
    </lineage>
</organism>
<protein>
    <submittedName>
        <fullName evidence="1">Uncharacterized protein</fullName>
    </submittedName>
</protein>
<comment type="caution">
    <text evidence="1">The sequence shown here is derived from an EMBL/GenBank/DDBJ whole genome shotgun (WGS) entry which is preliminary data.</text>
</comment>
<reference evidence="1 2" key="2">
    <citation type="submission" date="2024-11" db="EMBL/GenBank/DDBJ databases">
        <title>Using genomics to understand microbial adaptation to soil warming.</title>
        <authorList>
            <person name="Deangelis K.M. PhD."/>
        </authorList>
    </citation>
    <scope>NUCLEOTIDE SEQUENCE [LARGE SCALE GENOMIC DNA]</scope>
    <source>
        <strain evidence="1 2">GAS97</strain>
    </source>
</reference>
<dbReference type="RefSeq" id="WP_404606188.1">
    <property type="nucleotide sequence ID" value="NZ_JBIYDN010000005.1"/>
</dbReference>
<keyword evidence="2" id="KW-1185">Reference proteome</keyword>
<gene>
    <name evidence="1" type="ORF">ABH943_002087</name>
</gene>
<proteinExistence type="predicted"/>
<sequence>MSLFNFTKPKGDMSLAFSLDGIERIIYGETDAVLDRLQAIGAALTLFPIKSASTPEPSMKWMYEFTDGMTSEQAQEAFDGVIALMETLKAGSEAPYHADGTLTTSKSGALLTTWSGTEIGFPFRGVSQRMQGGQIQQRIAEPKGDDLHLRLVVDGVRK</sequence>
<dbReference type="EMBL" id="JBIYDN010000005">
    <property type="protein sequence ID" value="MFK4442072.1"/>
    <property type="molecule type" value="Genomic_DNA"/>
</dbReference>
<accession>A0ABW8MEF9</accession>
<dbReference type="Proteomes" id="UP001620514">
    <property type="component" value="Unassembled WGS sequence"/>
</dbReference>
<reference evidence="1 2" key="1">
    <citation type="submission" date="2024-10" db="EMBL/GenBank/DDBJ databases">
        <authorList>
            <person name="Deangelis K."/>
            <person name="Huntemann M."/>
            <person name="Clum A."/>
            <person name="Wang J."/>
            <person name="Palaniappan K."/>
            <person name="Ritter S."/>
            <person name="Chen I.-M."/>
            <person name="Stamatis D."/>
            <person name="Reddy T."/>
            <person name="O'Malley R."/>
            <person name="Daum C."/>
            <person name="Ng V."/>
            <person name="Ivanova N."/>
            <person name="Kyrpides N."/>
            <person name="Woyke T."/>
        </authorList>
    </citation>
    <scope>NUCLEOTIDE SEQUENCE [LARGE SCALE GENOMIC DNA]</scope>
    <source>
        <strain evidence="1 2">GAS97</strain>
    </source>
</reference>
<name>A0ABW8MEF9_9BURK</name>
<evidence type="ECO:0000313" key="2">
    <source>
        <dbReference type="Proteomes" id="UP001620514"/>
    </source>
</evidence>
<evidence type="ECO:0000313" key="1">
    <source>
        <dbReference type="EMBL" id="MFK4442072.1"/>
    </source>
</evidence>